<gene>
    <name evidence="1" type="ORF">HY04_05360</name>
    <name evidence="2" type="ORF">NCTC13489_02086</name>
</gene>
<reference evidence="2 4" key="2">
    <citation type="submission" date="2018-12" db="EMBL/GenBank/DDBJ databases">
        <authorList>
            <consortium name="Pathogen Informatics"/>
        </authorList>
    </citation>
    <scope>NUCLEOTIDE SEQUENCE [LARGE SCALE GENOMIC DNA]</scope>
    <source>
        <strain evidence="2 4">NCTC13489</strain>
    </source>
</reference>
<dbReference type="Proteomes" id="UP000028349">
    <property type="component" value="Unassembled WGS sequence"/>
</dbReference>
<dbReference type="Proteomes" id="UP000270036">
    <property type="component" value="Chromosome"/>
</dbReference>
<dbReference type="EMBL" id="LR134441">
    <property type="protein sequence ID" value="VEI00384.1"/>
    <property type="molecule type" value="Genomic_DNA"/>
</dbReference>
<keyword evidence="3" id="KW-1185">Reference proteome</keyword>
<dbReference type="STRING" id="266748.HY04_05360"/>
<protein>
    <submittedName>
        <fullName evidence="2">Uncharacterized protein</fullName>
    </submittedName>
</protein>
<organism evidence="2 4">
    <name type="scientific">Kaistella antarctica</name>
    <dbReference type="NCBI Taxonomy" id="266748"/>
    <lineage>
        <taxon>Bacteria</taxon>
        <taxon>Pseudomonadati</taxon>
        <taxon>Bacteroidota</taxon>
        <taxon>Flavobacteriia</taxon>
        <taxon>Flavobacteriales</taxon>
        <taxon>Weeksellaceae</taxon>
        <taxon>Chryseobacterium group</taxon>
        <taxon>Kaistella</taxon>
    </lineage>
</organism>
<accession>A0A3S4YTY2</accession>
<proteinExistence type="predicted"/>
<name>A0A3S4YTY2_9FLAO</name>
<evidence type="ECO:0000313" key="3">
    <source>
        <dbReference type="Proteomes" id="UP000028349"/>
    </source>
</evidence>
<evidence type="ECO:0000313" key="2">
    <source>
        <dbReference type="EMBL" id="VEI00384.1"/>
    </source>
</evidence>
<dbReference type="KEGG" id="cant:NCTC13489_02086"/>
<dbReference type="AlphaFoldDB" id="A0A3S4YTY2"/>
<evidence type="ECO:0000313" key="1">
    <source>
        <dbReference type="EMBL" id="KEY17957.1"/>
    </source>
</evidence>
<dbReference type="EMBL" id="JPEP01000002">
    <property type="protein sequence ID" value="KEY17957.1"/>
    <property type="molecule type" value="Genomic_DNA"/>
</dbReference>
<reference evidence="1 3" key="1">
    <citation type="submission" date="2014-07" db="EMBL/GenBank/DDBJ databases">
        <authorList>
            <person name="Pisani N.G."/>
            <person name="Newman J.D."/>
        </authorList>
    </citation>
    <scope>NUCLEOTIDE SEQUENCE [LARGE SCALE GENOMIC DNA]</scope>
    <source>
        <strain evidence="1 3">LMG 24720</strain>
    </source>
</reference>
<sequence length="66" mass="7663">MDEQKQVMENWIIKMLLDVFSKHFGLQEALKSKDELVSKEAVQILSELTGLRRNYIAGKLEKISKI</sequence>
<evidence type="ECO:0000313" key="4">
    <source>
        <dbReference type="Proteomes" id="UP000270036"/>
    </source>
</evidence>